<gene>
    <name evidence="1" type="ORF">CMV24_15045</name>
</gene>
<organism evidence="1 2">
    <name type="scientific">Pseudomonas plecoglossicida</name>
    <dbReference type="NCBI Taxonomy" id="70775"/>
    <lineage>
        <taxon>Bacteria</taxon>
        <taxon>Pseudomonadati</taxon>
        <taxon>Pseudomonadota</taxon>
        <taxon>Gammaproteobacteria</taxon>
        <taxon>Pseudomonadales</taxon>
        <taxon>Pseudomonadaceae</taxon>
        <taxon>Pseudomonas</taxon>
    </lineage>
</organism>
<evidence type="ECO:0000313" key="1">
    <source>
        <dbReference type="EMBL" id="PBJ94770.1"/>
    </source>
</evidence>
<comment type="caution">
    <text evidence="1">The sequence shown here is derived from an EMBL/GenBank/DDBJ whole genome shotgun (WGS) entry which is preliminary data.</text>
</comment>
<dbReference type="EMBL" id="NTME01000013">
    <property type="protein sequence ID" value="PBJ94770.1"/>
    <property type="molecule type" value="Genomic_DNA"/>
</dbReference>
<proteinExistence type="predicted"/>
<sequence length="114" mass="12542">MPAKNATRWMAPAAPVFAGTPAPTETLLNQSVMCSYMRERPAFWVRWRAGNTNWQTRCGPCGSGHAREECDSMDGTGCAGVRGHARSHRDPAKSISYVQLYERTSSLLGALARR</sequence>
<accession>A0A2A3M3R9</accession>
<dbReference type="Proteomes" id="UP000218102">
    <property type="component" value="Unassembled WGS sequence"/>
</dbReference>
<protein>
    <submittedName>
        <fullName evidence="1">Uncharacterized protein</fullName>
    </submittedName>
</protein>
<evidence type="ECO:0000313" key="2">
    <source>
        <dbReference type="Proteomes" id="UP000218102"/>
    </source>
</evidence>
<reference evidence="1 2" key="1">
    <citation type="submission" date="2017-09" db="EMBL/GenBank/DDBJ databases">
        <authorList>
            <person name="Ehlers B."/>
            <person name="Leendertz F.H."/>
        </authorList>
    </citation>
    <scope>NUCLEOTIDE SEQUENCE [LARGE SCALE GENOMIC DNA]</scope>
    <source>
        <strain evidence="1 2">DJ-1</strain>
    </source>
</reference>
<name>A0A2A3M3R9_PSEDL</name>
<dbReference type="AlphaFoldDB" id="A0A2A3M3R9"/>